<comment type="caution">
    <text evidence="1">The sequence shown here is derived from an EMBL/GenBank/DDBJ whole genome shotgun (WGS) entry which is preliminary data.</text>
</comment>
<organism evidence="1 2">
    <name type="scientific">Peribacillus frigoritolerans</name>
    <dbReference type="NCBI Taxonomy" id="450367"/>
    <lineage>
        <taxon>Bacteria</taxon>
        <taxon>Bacillati</taxon>
        <taxon>Bacillota</taxon>
        <taxon>Bacilli</taxon>
        <taxon>Bacillales</taxon>
        <taxon>Bacillaceae</taxon>
        <taxon>Peribacillus</taxon>
    </lineage>
</organism>
<protein>
    <submittedName>
        <fullName evidence="1">Uncharacterized protein</fullName>
    </submittedName>
</protein>
<dbReference type="AlphaFoldDB" id="A0A941JBW1"/>
<sequence>MATVFSLKRSSISEIRSLSARGKGVPVVEINVSFTNPQKDVSASFPQSVADFIKQ</sequence>
<evidence type="ECO:0000313" key="1">
    <source>
        <dbReference type="EMBL" id="MBR8646139.1"/>
    </source>
</evidence>
<dbReference type="EMBL" id="JAGTPW010000071">
    <property type="protein sequence ID" value="MBR8646139.1"/>
    <property type="molecule type" value="Genomic_DNA"/>
</dbReference>
<accession>A0A941JBW1</accession>
<gene>
    <name evidence="1" type="ORF">KEH51_26500</name>
</gene>
<evidence type="ECO:0000313" key="2">
    <source>
        <dbReference type="Proteomes" id="UP000680045"/>
    </source>
</evidence>
<name>A0A941JBW1_9BACI</name>
<proteinExistence type="predicted"/>
<dbReference type="Proteomes" id="UP000680045">
    <property type="component" value="Unassembled WGS sequence"/>
</dbReference>
<reference evidence="1" key="1">
    <citation type="submission" date="2021-04" db="EMBL/GenBank/DDBJ databases">
        <title>Whole genome sequencing of Enterococci isolates from hospitalized patients.</title>
        <authorList>
            <person name="Ogoti B.M."/>
            <person name="Onyambu F.G."/>
        </authorList>
    </citation>
    <scope>NUCLEOTIDE SEQUENCE</scope>
    <source>
        <strain evidence="1">242</strain>
    </source>
</reference>